<dbReference type="Proteomes" id="UP001172680">
    <property type="component" value="Unassembled WGS sequence"/>
</dbReference>
<comment type="caution">
    <text evidence="1">The sequence shown here is derived from an EMBL/GenBank/DDBJ whole genome shotgun (WGS) entry which is preliminary data.</text>
</comment>
<evidence type="ECO:0000313" key="1">
    <source>
        <dbReference type="EMBL" id="KAJ9634219.1"/>
    </source>
</evidence>
<accession>A0ACC2YFZ0</accession>
<protein>
    <submittedName>
        <fullName evidence="1">Uncharacterized protein</fullName>
    </submittedName>
</protein>
<sequence>MFSGPHGISAPVDKYKTVLMVASDFGVAAQLPYLKQAVFGRKSWKNRTRRVHLIWQLQAFGIGLAVQSLLNGALDDDTIDQGYDRFSASLYIKLDNAGNIRFGRRATVYKGSADLQQILEEEVSGKYIEAVGKTEEEREKRWWWQVTRCETV</sequence>
<proteinExistence type="predicted"/>
<reference evidence="1" key="1">
    <citation type="submission" date="2022-10" db="EMBL/GenBank/DDBJ databases">
        <title>Culturing micro-colonial fungi from biological soil crusts in the Mojave desert and describing Neophaeococcomyces mojavensis, and introducing the new genera and species Taxawa tesnikishii.</title>
        <authorList>
            <person name="Kurbessoian T."/>
            <person name="Stajich J.E."/>
        </authorList>
    </citation>
    <scope>NUCLEOTIDE SEQUENCE</scope>
    <source>
        <strain evidence="1">JES_115</strain>
    </source>
</reference>
<keyword evidence="2" id="KW-1185">Reference proteome</keyword>
<organism evidence="1 2">
    <name type="scientific">Coniosporium tulheliwenetii</name>
    <dbReference type="NCBI Taxonomy" id="3383036"/>
    <lineage>
        <taxon>Eukaryota</taxon>
        <taxon>Fungi</taxon>
        <taxon>Dikarya</taxon>
        <taxon>Ascomycota</taxon>
        <taxon>Pezizomycotina</taxon>
        <taxon>Dothideomycetes</taxon>
        <taxon>Dothideomycetes incertae sedis</taxon>
        <taxon>Coniosporium</taxon>
    </lineage>
</organism>
<evidence type="ECO:0000313" key="2">
    <source>
        <dbReference type="Proteomes" id="UP001172680"/>
    </source>
</evidence>
<dbReference type="EMBL" id="JAPDRP010000034">
    <property type="protein sequence ID" value="KAJ9634219.1"/>
    <property type="molecule type" value="Genomic_DNA"/>
</dbReference>
<gene>
    <name evidence="1" type="ORF">H2199_009049</name>
</gene>
<name>A0ACC2YFZ0_9PEZI</name>